<name>A0A318RK79_WILLI</name>
<dbReference type="GO" id="GO:0019748">
    <property type="term" value="P:secondary metabolic process"/>
    <property type="evidence" value="ECO:0007669"/>
    <property type="project" value="TreeGrafter"/>
</dbReference>
<dbReference type="RefSeq" id="WP_110470151.1">
    <property type="nucleotide sequence ID" value="NZ_QJSP01000008.1"/>
</dbReference>
<evidence type="ECO:0000256" key="1">
    <source>
        <dbReference type="ARBA" id="ARBA00023239"/>
    </source>
</evidence>
<evidence type="ECO:0000313" key="3">
    <source>
        <dbReference type="EMBL" id="PYE16261.1"/>
    </source>
</evidence>
<evidence type="ECO:0000259" key="2">
    <source>
        <dbReference type="Pfam" id="PF04909"/>
    </source>
</evidence>
<dbReference type="GO" id="GO:0016831">
    <property type="term" value="F:carboxy-lyase activity"/>
    <property type="evidence" value="ECO:0007669"/>
    <property type="project" value="InterPro"/>
</dbReference>
<dbReference type="PANTHER" id="PTHR21240:SF28">
    <property type="entry name" value="ISO-OROTATE DECARBOXYLASE (EUROFUNG)"/>
    <property type="match status" value="1"/>
</dbReference>
<dbReference type="InterPro" id="IPR032465">
    <property type="entry name" value="ACMSD"/>
</dbReference>
<dbReference type="SUPFAM" id="SSF51556">
    <property type="entry name" value="Metallo-dependent hydrolases"/>
    <property type="match status" value="1"/>
</dbReference>
<keyword evidence="4" id="KW-1185">Reference proteome</keyword>
<dbReference type="InterPro" id="IPR032466">
    <property type="entry name" value="Metal_Hydrolase"/>
</dbReference>
<feature type="domain" description="Amidohydrolase-related" evidence="2">
    <location>
        <begin position="81"/>
        <end position="374"/>
    </location>
</feature>
<proteinExistence type="predicted"/>
<protein>
    <submittedName>
        <fullName evidence="3">Putative TIM-barrel fold metal-dependent hydrolase</fullName>
    </submittedName>
</protein>
<keyword evidence="3" id="KW-0378">Hydrolase</keyword>
<evidence type="ECO:0000313" key="4">
    <source>
        <dbReference type="Proteomes" id="UP000247591"/>
    </source>
</evidence>
<dbReference type="EMBL" id="QJSP01000008">
    <property type="protein sequence ID" value="PYE16261.1"/>
    <property type="molecule type" value="Genomic_DNA"/>
</dbReference>
<dbReference type="Proteomes" id="UP000247591">
    <property type="component" value="Unassembled WGS sequence"/>
</dbReference>
<keyword evidence="1" id="KW-0456">Lyase</keyword>
<accession>A0A318RK79</accession>
<organism evidence="3 4">
    <name type="scientific">Williamsia limnetica</name>
    <dbReference type="NCBI Taxonomy" id="882452"/>
    <lineage>
        <taxon>Bacteria</taxon>
        <taxon>Bacillati</taxon>
        <taxon>Actinomycetota</taxon>
        <taxon>Actinomycetes</taxon>
        <taxon>Mycobacteriales</taxon>
        <taxon>Nocardiaceae</taxon>
        <taxon>Williamsia</taxon>
    </lineage>
</organism>
<reference evidence="3 4" key="1">
    <citation type="submission" date="2018-06" db="EMBL/GenBank/DDBJ databases">
        <title>Genomic Encyclopedia of Type Strains, Phase IV (KMG-IV): sequencing the most valuable type-strain genomes for metagenomic binning, comparative biology and taxonomic classification.</title>
        <authorList>
            <person name="Goeker M."/>
        </authorList>
    </citation>
    <scope>NUCLEOTIDE SEQUENCE [LARGE SCALE GENOMIC DNA]</scope>
    <source>
        <strain evidence="3 4">DSM 45521</strain>
    </source>
</reference>
<dbReference type="AlphaFoldDB" id="A0A318RK79"/>
<sequence>MNIEDMILVSIDDHVVEPPDMFENHVPAKYVDEAPKVIVTEAGIDQWVYQGKPTGVSGLNAVVSWPAEEWGRDPARFAEMRPGVYDVHERVRDMSRNGILASMCFPTFTGFSARHLNQHQAEVTIVMVQAYNDWHIDEWCAAYPDRFLPLALLPTWNPPAMVAEIKRVAAKGCRAVTMPEIPHLEGLPSYHDIDYWGPVFQTLSDENVVMCLHIGSGFGAISMAKDAPIDNLIVLATQISAIAAQDLLWGPAMRGYPNLRFAFSEGGIGWIPFYLDRCDRHYTNQRWLRRDFGGKLPSEVFKEHSLACYVTDPTALKLRHEIGIDTIAWECDFPHSDCFFPDAAESVYGELTAVGASDSDINKITFENSCRHFGWDPFAKTKREDATVGALRATATDVDVSIRPRAEWARLYAEKHLVTGQA</sequence>
<dbReference type="Gene3D" id="3.20.20.140">
    <property type="entry name" value="Metal-dependent hydrolases"/>
    <property type="match status" value="1"/>
</dbReference>
<dbReference type="GO" id="GO:0016787">
    <property type="term" value="F:hydrolase activity"/>
    <property type="evidence" value="ECO:0007669"/>
    <property type="project" value="UniProtKB-KW"/>
</dbReference>
<gene>
    <name evidence="3" type="ORF">DFR67_10812</name>
</gene>
<dbReference type="InterPro" id="IPR006680">
    <property type="entry name" value="Amidohydro-rel"/>
</dbReference>
<dbReference type="PANTHER" id="PTHR21240">
    <property type="entry name" value="2-AMINO-3-CARBOXYLMUCONATE-6-SEMIALDEHYDE DECARBOXYLASE"/>
    <property type="match status" value="1"/>
</dbReference>
<dbReference type="GO" id="GO:0005737">
    <property type="term" value="C:cytoplasm"/>
    <property type="evidence" value="ECO:0007669"/>
    <property type="project" value="TreeGrafter"/>
</dbReference>
<dbReference type="OrthoDB" id="8673349at2"/>
<dbReference type="Pfam" id="PF04909">
    <property type="entry name" value="Amidohydro_2"/>
    <property type="match status" value="1"/>
</dbReference>
<comment type="caution">
    <text evidence="3">The sequence shown here is derived from an EMBL/GenBank/DDBJ whole genome shotgun (WGS) entry which is preliminary data.</text>
</comment>